<comment type="similarity">
    <text evidence="2">Belongs to the TMEM45 family.</text>
</comment>
<dbReference type="PANTHER" id="PTHR16007:SF15">
    <property type="entry name" value="TRANSMEMBRANE PROTEIN 45B"/>
    <property type="match status" value="1"/>
</dbReference>
<keyword evidence="8" id="KW-1185">Reference proteome</keyword>
<dbReference type="AlphaFoldDB" id="A0AAD9V3T3"/>
<evidence type="ECO:0000313" key="7">
    <source>
        <dbReference type="EMBL" id="KAK2559685.1"/>
    </source>
</evidence>
<keyword evidence="4 6" id="KW-1133">Transmembrane helix</keyword>
<keyword evidence="3 6" id="KW-0812">Transmembrane</keyword>
<dbReference type="Proteomes" id="UP001249851">
    <property type="component" value="Unassembled WGS sequence"/>
</dbReference>
<dbReference type="Pfam" id="PF04819">
    <property type="entry name" value="DUF716"/>
    <property type="match status" value="1"/>
</dbReference>
<feature type="transmembrane region" description="Helical" evidence="6">
    <location>
        <begin position="273"/>
        <end position="300"/>
    </location>
</feature>
<dbReference type="EMBL" id="JARQWQ010000039">
    <property type="protein sequence ID" value="KAK2559685.1"/>
    <property type="molecule type" value="Genomic_DNA"/>
</dbReference>
<reference evidence="7" key="1">
    <citation type="journal article" date="2023" name="G3 (Bethesda)">
        <title>Whole genome assembly and annotation of the endangered Caribbean coral Acropora cervicornis.</title>
        <authorList>
            <person name="Selwyn J.D."/>
            <person name="Vollmer S.V."/>
        </authorList>
    </citation>
    <scope>NUCLEOTIDE SEQUENCE</scope>
    <source>
        <strain evidence="7">K2</strain>
    </source>
</reference>
<evidence type="ECO:0000313" key="8">
    <source>
        <dbReference type="Proteomes" id="UP001249851"/>
    </source>
</evidence>
<evidence type="ECO:0000256" key="5">
    <source>
        <dbReference type="ARBA" id="ARBA00023136"/>
    </source>
</evidence>
<proteinExistence type="inferred from homology"/>
<feature type="transmembrane region" description="Helical" evidence="6">
    <location>
        <begin position="179"/>
        <end position="198"/>
    </location>
</feature>
<evidence type="ECO:0000256" key="3">
    <source>
        <dbReference type="ARBA" id="ARBA00022692"/>
    </source>
</evidence>
<reference evidence="7" key="2">
    <citation type="journal article" date="2023" name="Science">
        <title>Genomic signatures of disease resistance in endangered staghorn corals.</title>
        <authorList>
            <person name="Vollmer S.V."/>
            <person name="Selwyn J.D."/>
            <person name="Despard B.A."/>
            <person name="Roesel C.L."/>
        </authorList>
    </citation>
    <scope>NUCLEOTIDE SEQUENCE</scope>
    <source>
        <strain evidence="7">K2</strain>
    </source>
</reference>
<feature type="transmembrane region" description="Helical" evidence="6">
    <location>
        <begin position="49"/>
        <end position="68"/>
    </location>
</feature>
<keyword evidence="5 6" id="KW-0472">Membrane</keyword>
<protein>
    <submittedName>
        <fullName evidence="7">Transmembrane protein 45B</fullName>
    </submittedName>
</protein>
<feature type="transmembrane region" description="Helical" evidence="6">
    <location>
        <begin position="210"/>
        <end position="229"/>
    </location>
</feature>
<dbReference type="GO" id="GO:0016020">
    <property type="term" value="C:membrane"/>
    <property type="evidence" value="ECO:0007669"/>
    <property type="project" value="UniProtKB-SubCell"/>
</dbReference>
<dbReference type="PANTHER" id="PTHR16007">
    <property type="entry name" value="EPIDIDYMAL MEMBRANE PROTEIN E9-RELATED"/>
    <property type="match status" value="1"/>
</dbReference>
<feature type="transmembrane region" description="Helical" evidence="6">
    <location>
        <begin position="241"/>
        <end position="261"/>
    </location>
</feature>
<dbReference type="InterPro" id="IPR006904">
    <property type="entry name" value="DUF716"/>
</dbReference>
<organism evidence="7 8">
    <name type="scientific">Acropora cervicornis</name>
    <name type="common">Staghorn coral</name>
    <dbReference type="NCBI Taxonomy" id="6130"/>
    <lineage>
        <taxon>Eukaryota</taxon>
        <taxon>Metazoa</taxon>
        <taxon>Cnidaria</taxon>
        <taxon>Anthozoa</taxon>
        <taxon>Hexacorallia</taxon>
        <taxon>Scleractinia</taxon>
        <taxon>Astrocoeniina</taxon>
        <taxon>Acroporidae</taxon>
        <taxon>Acropora</taxon>
    </lineage>
</organism>
<evidence type="ECO:0000256" key="2">
    <source>
        <dbReference type="ARBA" id="ARBA00006948"/>
    </source>
</evidence>
<evidence type="ECO:0000256" key="6">
    <source>
        <dbReference type="SAM" id="Phobius"/>
    </source>
</evidence>
<comment type="caution">
    <text evidence="7">The sequence shown here is derived from an EMBL/GenBank/DDBJ whole genome shotgun (WGS) entry which is preliminary data.</text>
</comment>
<gene>
    <name evidence="7" type="ORF">P5673_017773</name>
</gene>
<name>A0AAD9V3T3_ACRCE</name>
<accession>A0AAD9V3T3</accession>
<evidence type="ECO:0000256" key="1">
    <source>
        <dbReference type="ARBA" id="ARBA00004141"/>
    </source>
</evidence>
<feature type="transmembrane region" description="Helical" evidence="6">
    <location>
        <begin position="148"/>
        <end position="167"/>
    </location>
</feature>
<sequence>MQRLYNPLCNGFGSDVGCLANQTVATSGLPSILTRTAKKTQVSTTMGSLLGHVVPGSMFLTWALWLFIGEVWQQRLLLRASPTQRRSSSSISPAWYPCPCKRIAKFPFEPLWKVSMMVLGVLGELVLSKSSALYDENGEFIAAHIDNYAHSVMYCFFGFSGIVDLALHFHLLKPPPKFDYLIISVAFWIEGFLFYYHLHGRDELNVRLHTILYLVIFITAAVFLLAALSDQLSAYMGFLKPYLASLQGSWFYQIGFVLFGSQPWRNTPTNVEFLGIAFACHVLFLLIVHFLVHAICCHFARKRRRRGEIRSMENATPSEEMALVTREQAVSQNPDCEMGVN</sequence>
<comment type="subcellular location">
    <subcellularLocation>
        <location evidence="1">Membrane</location>
        <topology evidence="1">Multi-pass membrane protein</topology>
    </subcellularLocation>
</comment>
<dbReference type="InterPro" id="IPR042127">
    <property type="entry name" value="TMEM45"/>
</dbReference>
<evidence type="ECO:0000256" key="4">
    <source>
        <dbReference type="ARBA" id="ARBA00022989"/>
    </source>
</evidence>